<dbReference type="Pfam" id="PF01494">
    <property type="entry name" value="FAD_binding_3"/>
    <property type="match status" value="1"/>
</dbReference>
<evidence type="ECO:0000256" key="3">
    <source>
        <dbReference type="ARBA" id="ARBA00022827"/>
    </source>
</evidence>
<reference evidence="7" key="1">
    <citation type="journal article" date="2020" name="Stud. Mycol.">
        <title>101 Dothideomycetes genomes: a test case for predicting lifestyles and emergence of pathogens.</title>
        <authorList>
            <person name="Haridas S."/>
            <person name="Albert R."/>
            <person name="Binder M."/>
            <person name="Bloem J."/>
            <person name="Labutti K."/>
            <person name="Salamov A."/>
            <person name="Andreopoulos B."/>
            <person name="Baker S."/>
            <person name="Barry K."/>
            <person name="Bills G."/>
            <person name="Bluhm B."/>
            <person name="Cannon C."/>
            <person name="Castanera R."/>
            <person name="Culley D."/>
            <person name="Daum C."/>
            <person name="Ezra D."/>
            <person name="Gonzalez J."/>
            <person name="Henrissat B."/>
            <person name="Kuo A."/>
            <person name="Liang C."/>
            <person name="Lipzen A."/>
            <person name="Lutzoni F."/>
            <person name="Magnuson J."/>
            <person name="Mondo S."/>
            <person name="Nolan M."/>
            <person name="Ohm R."/>
            <person name="Pangilinan J."/>
            <person name="Park H.-J."/>
            <person name="Ramirez L."/>
            <person name="Alfaro M."/>
            <person name="Sun H."/>
            <person name="Tritt A."/>
            <person name="Yoshinaga Y."/>
            <person name="Zwiers L.-H."/>
            <person name="Turgeon B."/>
            <person name="Goodwin S."/>
            <person name="Spatafora J."/>
            <person name="Crous P."/>
            <person name="Grigoriev I."/>
        </authorList>
    </citation>
    <scope>NUCLEOTIDE SEQUENCE</scope>
    <source>
        <strain evidence="7">CBS 125425</strain>
    </source>
</reference>
<dbReference type="EMBL" id="ML996195">
    <property type="protein sequence ID" value="KAF2731483.1"/>
    <property type="molecule type" value="Genomic_DNA"/>
</dbReference>
<organism evidence="7 8">
    <name type="scientific">Polyplosphaeria fusca</name>
    <dbReference type="NCBI Taxonomy" id="682080"/>
    <lineage>
        <taxon>Eukaryota</taxon>
        <taxon>Fungi</taxon>
        <taxon>Dikarya</taxon>
        <taxon>Ascomycota</taxon>
        <taxon>Pezizomycotina</taxon>
        <taxon>Dothideomycetes</taxon>
        <taxon>Pleosporomycetidae</taxon>
        <taxon>Pleosporales</taxon>
        <taxon>Tetraplosphaeriaceae</taxon>
        <taxon>Polyplosphaeria</taxon>
    </lineage>
</organism>
<evidence type="ECO:0000313" key="8">
    <source>
        <dbReference type="Proteomes" id="UP000799444"/>
    </source>
</evidence>
<keyword evidence="2" id="KW-0285">Flavoprotein</keyword>
<comment type="caution">
    <text evidence="7">The sequence shown here is derived from an EMBL/GenBank/DDBJ whole genome shotgun (WGS) entry which is preliminary data.</text>
</comment>
<feature type="domain" description="FAD-binding" evidence="6">
    <location>
        <begin position="9"/>
        <end position="339"/>
    </location>
</feature>
<keyword evidence="5" id="KW-0503">Monooxygenase</keyword>
<dbReference type="FunFam" id="3.50.50.60:FF:000115">
    <property type="entry name" value="Salicylate hydroxylase, putative"/>
    <property type="match status" value="1"/>
</dbReference>
<comment type="similarity">
    <text evidence="1">Belongs to the paxM FAD-dependent monooxygenase family.</text>
</comment>
<proteinExistence type="inferred from homology"/>
<sequence>MTSPPHPLRVHIVGAGLGGLACAIALRRSSPDIAVTVLERAPRILPVGAGIQIPQNAARVWAQYGLLEELKKRANVCQNVTYSRWENGDALFAQVQGGESVLNTGMPWLLIHRVDYHRVLLEEAKRLGVKVELRAWVVDVDFEKTSVTLNGREADPIETDIIVGADGLYSTLREKLLGMPSPAQETGDLAYRGTFTRSDLLSLDDPAVDELLQRDYVTVWLGRKSHAVFYPIRGSQEYNLVLACPDNLPPNVRKKEGDLEEMRELFRGWDPLITKVIDRVKTVLKWKLCHHEELETWTRGNVVLLGDACHPSLPYQAQGAAMAVEDGAVLGTLLGLYTNSARSNDQSTTPPLKTVLELFEKVQKERTTMNVRGSASNQKLYHVGDGPEQVERDKILKAATLEEKQEDEEFLVIDVRYQKKLLGRDCIAEAEAAWAELIATGARD</sequence>
<protein>
    <submittedName>
        <fullName evidence="7">Salicylate hydroxylase</fullName>
    </submittedName>
</protein>
<evidence type="ECO:0000256" key="5">
    <source>
        <dbReference type="ARBA" id="ARBA00023033"/>
    </source>
</evidence>
<dbReference type="SUPFAM" id="SSF54373">
    <property type="entry name" value="FAD-linked reductases, C-terminal domain"/>
    <property type="match status" value="1"/>
</dbReference>
<dbReference type="PANTHER" id="PTHR13789:SF311">
    <property type="entry name" value="HYDROXYLASE, PUTATIVE (AFU_ORTHOLOGUE AFUA_5G10180)-RELATED"/>
    <property type="match status" value="1"/>
</dbReference>
<dbReference type="Gene3D" id="3.50.50.60">
    <property type="entry name" value="FAD/NAD(P)-binding domain"/>
    <property type="match status" value="1"/>
</dbReference>
<evidence type="ECO:0000313" key="7">
    <source>
        <dbReference type="EMBL" id="KAF2731483.1"/>
    </source>
</evidence>
<dbReference type="SUPFAM" id="SSF51905">
    <property type="entry name" value="FAD/NAD(P)-binding domain"/>
    <property type="match status" value="1"/>
</dbReference>
<keyword evidence="3" id="KW-0274">FAD</keyword>
<name>A0A9P4QUC2_9PLEO</name>
<dbReference type="GO" id="GO:0004497">
    <property type="term" value="F:monooxygenase activity"/>
    <property type="evidence" value="ECO:0007669"/>
    <property type="project" value="UniProtKB-KW"/>
</dbReference>
<dbReference type="AlphaFoldDB" id="A0A9P4QUC2"/>
<dbReference type="OrthoDB" id="16820at2759"/>
<accession>A0A9P4QUC2</accession>
<evidence type="ECO:0000256" key="1">
    <source>
        <dbReference type="ARBA" id="ARBA00007992"/>
    </source>
</evidence>
<keyword evidence="8" id="KW-1185">Reference proteome</keyword>
<dbReference type="GO" id="GO:0071949">
    <property type="term" value="F:FAD binding"/>
    <property type="evidence" value="ECO:0007669"/>
    <property type="project" value="InterPro"/>
</dbReference>
<gene>
    <name evidence="7" type="ORF">EJ04DRAFT_554726</name>
</gene>
<dbReference type="Proteomes" id="UP000799444">
    <property type="component" value="Unassembled WGS sequence"/>
</dbReference>
<dbReference type="InterPro" id="IPR050493">
    <property type="entry name" value="FAD-dep_Monooxygenase_BioMet"/>
</dbReference>
<dbReference type="PANTHER" id="PTHR13789">
    <property type="entry name" value="MONOOXYGENASE"/>
    <property type="match status" value="1"/>
</dbReference>
<evidence type="ECO:0000256" key="4">
    <source>
        <dbReference type="ARBA" id="ARBA00023002"/>
    </source>
</evidence>
<keyword evidence="4" id="KW-0560">Oxidoreductase</keyword>
<dbReference type="InterPro" id="IPR002938">
    <property type="entry name" value="FAD-bd"/>
</dbReference>
<dbReference type="InterPro" id="IPR036188">
    <property type="entry name" value="FAD/NAD-bd_sf"/>
</dbReference>
<dbReference type="PRINTS" id="PR00420">
    <property type="entry name" value="RNGMNOXGNASE"/>
</dbReference>
<evidence type="ECO:0000256" key="2">
    <source>
        <dbReference type="ARBA" id="ARBA00022630"/>
    </source>
</evidence>
<evidence type="ECO:0000259" key="6">
    <source>
        <dbReference type="Pfam" id="PF01494"/>
    </source>
</evidence>